<dbReference type="InterPro" id="IPR037914">
    <property type="entry name" value="SpoVT-AbrB_sf"/>
</dbReference>
<dbReference type="PANTHER" id="PTHR34860">
    <property type="entry name" value="REPRESSOR-LIKE PROTEIN SSO7C3"/>
    <property type="match status" value="1"/>
</dbReference>
<dbReference type="EMBL" id="CP087714">
    <property type="protein sequence ID" value="XAT63912.1"/>
    <property type="molecule type" value="Genomic_DNA"/>
</dbReference>
<dbReference type="InterPro" id="IPR007159">
    <property type="entry name" value="SpoVT-AbrB_dom"/>
</dbReference>
<proteinExistence type="predicted"/>
<dbReference type="InterPro" id="IPR052975">
    <property type="entry name" value="Repressor-like_regulatory"/>
</dbReference>
<dbReference type="RefSeq" id="WP_193808550.1">
    <property type="nucleotide sequence ID" value="NZ_CP087714.1"/>
</dbReference>
<keyword evidence="3" id="KW-1185">Reference proteome</keyword>
<dbReference type="SUPFAM" id="SSF89447">
    <property type="entry name" value="AbrB/MazE/MraZ-like"/>
    <property type="match status" value="1"/>
</dbReference>
<dbReference type="Gene3D" id="2.10.260.10">
    <property type="match status" value="1"/>
</dbReference>
<sequence>MEKLESIVKVSGKGQIVIPKEVRDALGIKSGGKLAVIVRDDEIILRKIERLDLLEMSSRISSVVEKENIDVDKLVMEAVEWARKQR</sequence>
<dbReference type="Pfam" id="PF04014">
    <property type="entry name" value="MazE_antitoxin"/>
    <property type="match status" value="1"/>
</dbReference>
<dbReference type="GO" id="GO:0003677">
    <property type="term" value="F:DNA binding"/>
    <property type="evidence" value="ECO:0007669"/>
    <property type="project" value="UniProtKB-KW"/>
</dbReference>
<dbReference type="PANTHER" id="PTHR34860:SF6">
    <property type="entry name" value="REPRESSOR-LIKE PROTEIN SSO7C3"/>
    <property type="match status" value="1"/>
</dbReference>
<dbReference type="NCBIfam" id="TIGR01439">
    <property type="entry name" value="lp_hng_hel_AbrB"/>
    <property type="match status" value="1"/>
</dbReference>
<name>A0ABZ3H635_GEOAI</name>
<feature type="domain" description="SpoVT-AbrB" evidence="1">
    <location>
        <begin position="5"/>
        <end position="50"/>
    </location>
</feature>
<reference evidence="2 3" key="1">
    <citation type="submission" date="2021-11" db="EMBL/GenBank/DDBJ databases">
        <title>Whole genome of Geoglobus acetivorans.</title>
        <authorList>
            <person name="Liu D."/>
        </authorList>
    </citation>
    <scope>NUCLEOTIDE SEQUENCE [LARGE SCALE GENOMIC DNA]</scope>
    <source>
        <strain evidence="2 3">SBH6</strain>
    </source>
</reference>
<dbReference type="PROSITE" id="PS51740">
    <property type="entry name" value="SPOVT_ABRB"/>
    <property type="match status" value="1"/>
</dbReference>
<protein>
    <submittedName>
        <fullName evidence="2">AbrB/MazE/SpoVT family DNA-binding domain-containing protein</fullName>
    </submittedName>
</protein>
<evidence type="ECO:0000259" key="1">
    <source>
        <dbReference type="PROSITE" id="PS51740"/>
    </source>
</evidence>
<evidence type="ECO:0000313" key="3">
    <source>
        <dbReference type="Proteomes" id="UP001492541"/>
    </source>
</evidence>
<dbReference type="SMART" id="SM00966">
    <property type="entry name" value="SpoVT_AbrB"/>
    <property type="match status" value="1"/>
</dbReference>
<evidence type="ECO:0000313" key="2">
    <source>
        <dbReference type="EMBL" id="XAT63912.1"/>
    </source>
</evidence>
<accession>A0ABZ3H635</accession>
<dbReference type="GeneID" id="90448154"/>
<organism evidence="2 3">
    <name type="scientific">Geoglobus acetivorans</name>
    <dbReference type="NCBI Taxonomy" id="565033"/>
    <lineage>
        <taxon>Archaea</taxon>
        <taxon>Methanobacteriati</taxon>
        <taxon>Methanobacteriota</taxon>
        <taxon>Archaeoglobi</taxon>
        <taxon>Archaeoglobales</taxon>
        <taxon>Archaeoglobaceae</taxon>
        <taxon>Geoglobus</taxon>
    </lineage>
</organism>
<keyword evidence="2" id="KW-0238">DNA-binding</keyword>
<dbReference type="Proteomes" id="UP001492541">
    <property type="component" value="Chromosome"/>
</dbReference>
<gene>
    <name evidence="2" type="ORF">LPQ35_00680</name>
</gene>